<proteinExistence type="predicted"/>
<name>A0A834I0M0_RHYFE</name>
<protein>
    <submittedName>
        <fullName evidence="2">Uncharacterized protein</fullName>
    </submittedName>
</protein>
<feature type="compositionally biased region" description="Basic and acidic residues" evidence="1">
    <location>
        <begin position="1"/>
        <end position="29"/>
    </location>
</feature>
<organism evidence="2 3">
    <name type="scientific">Rhynchophorus ferrugineus</name>
    <name type="common">Red palm weevil</name>
    <name type="synonym">Curculio ferrugineus</name>
    <dbReference type="NCBI Taxonomy" id="354439"/>
    <lineage>
        <taxon>Eukaryota</taxon>
        <taxon>Metazoa</taxon>
        <taxon>Ecdysozoa</taxon>
        <taxon>Arthropoda</taxon>
        <taxon>Hexapoda</taxon>
        <taxon>Insecta</taxon>
        <taxon>Pterygota</taxon>
        <taxon>Neoptera</taxon>
        <taxon>Endopterygota</taxon>
        <taxon>Coleoptera</taxon>
        <taxon>Polyphaga</taxon>
        <taxon>Cucujiformia</taxon>
        <taxon>Curculionidae</taxon>
        <taxon>Dryophthorinae</taxon>
        <taxon>Rhynchophorus</taxon>
    </lineage>
</organism>
<sequence length="80" mass="9179">MNKENKRTRDEWAPRDEERTESEKNETDRWSAGPGVAPSCHGEYAVRVTGGDLVAVRPHHHLDALNSEAERLRQLFTPNR</sequence>
<keyword evidence="3" id="KW-1185">Reference proteome</keyword>
<reference evidence="2" key="1">
    <citation type="submission" date="2020-08" db="EMBL/GenBank/DDBJ databases">
        <title>Genome sequencing and assembly of the red palm weevil Rhynchophorus ferrugineus.</title>
        <authorList>
            <person name="Dias G.B."/>
            <person name="Bergman C.M."/>
            <person name="Manee M."/>
        </authorList>
    </citation>
    <scope>NUCLEOTIDE SEQUENCE</scope>
    <source>
        <strain evidence="2">AA-2017</strain>
        <tissue evidence="2">Whole larva</tissue>
    </source>
</reference>
<evidence type="ECO:0000313" key="3">
    <source>
        <dbReference type="Proteomes" id="UP000625711"/>
    </source>
</evidence>
<dbReference type="Proteomes" id="UP000625711">
    <property type="component" value="Unassembled WGS sequence"/>
</dbReference>
<accession>A0A834I0M0</accession>
<feature type="region of interest" description="Disordered" evidence="1">
    <location>
        <begin position="1"/>
        <end position="37"/>
    </location>
</feature>
<gene>
    <name evidence="2" type="ORF">GWI33_016618</name>
</gene>
<dbReference type="EMBL" id="JAACXV010014096">
    <property type="protein sequence ID" value="KAF7270423.1"/>
    <property type="molecule type" value="Genomic_DNA"/>
</dbReference>
<dbReference type="AlphaFoldDB" id="A0A834I0M0"/>
<comment type="caution">
    <text evidence="2">The sequence shown here is derived from an EMBL/GenBank/DDBJ whole genome shotgun (WGS) entry which is preliminary data.</text>
</comment>
<evidence type="ECO:0000313" key="2">
    <source>
        <dbReference type="EMBL" id="KAF7270423.1"/>
    </source>
</evidence>
<evidence type="ECO:0000256" key="1">
    <source>
        <dbReference type="SAM" id="MobiDB-lite"/>
    </source>
</evidence>